<keyword evidence="1" id="KW-0812">Transmembrane</keyword>
<name>A0A6F8PN89_9GAMM</name>
<feature type="transmembrane region" description="Helical" evidence="1">
    <location>
        <begin position="85"/>
        <end position="117"/>
    </location>
</feature>
<organism evidence="2 3">
    <name type="scientific">Thiosulfativibrio zosterae</name>
    <dbReference type="NCBI Taxonomy" id="2675053"/>
    <lineage>
        <taxon>Bacteria</taxon>
        <taxon>Pseudomonadati</taxon>
        <taxon>Pseudomonadota</taxon>
        <taxon>Gammaproteobacteria</taxon>
        <taxon>Thiotrichales</taxon>
        <taxon>Piscirickettsiaceae</taxon>
        <taxon>Thiosulfativibrio</taxon>
    </lineage>
</organism>
<protein>
    <submittedName>
        <fullName evidence="2">Uncharacterized protein</fullName>
    </submittedName>
</protein>
<keyword evidence="3" id="KW-1185">Reference proteome</keyword>
<dbReference type="RefSeq" id="WP_173291352.1">
    <property type="nucleotide sequence ID" value="NZ_AP021888.1"/>
</dbReference>
<keyword evidence="1" id="KW-0472">Membrane</keyword>
<sequence>MSIKQEAHAIVDGLADDAQWNDLVKALYREKKITLGMTDLEVVQPELSESQISSIISRMQSASSTPDDMRNTKTYQPGNSATLGMVAGLVAVLFAFVFPPIAWVAAPIAVIAGLIGLKNKEEKAWIPILLAIVSAAPMIMVLSHHFKFAS</sequence>
<evidence type="ECO:0000313" key="2">
    <source>
        <dbReference type="EMBL" id="BBP43565.1"/>
    </source>
</evidence>
<feature type="transmembrane region" description="Helical" evidence="1">
    <location>
        <begin position="124"/>
        <end position="146"/>
    </location>
</feature>
<dbReference type="AlphaFoldDB" id="A0A6F8PN89"/>
<keyword evidence="1" id="KW-1133">Transmembrane helix</keyword>
<dbReference type="Proteomes" id="UP000501466">
    <property type="component" value="Chromosome"/>
</dbReference>
<proteinExistence type="predicted"/>
<dbReference type="KEGG" id="tzo:THMIRHAT_13110"/>
<reference evidence="3" key="1">
    <citation type="submission" date="2019-11" db="EMBL/GenBank/DDBJ databases">
        <title>Isolation and characterization of two novel species in the genus Thiomicrorhabdus.</title>
        <authorList>
            <person name="Mochizuki J."/>
            <person name="Kojima H."/>
            <person name="Fukui M."/>
        </authorList>
    </citation>
    <scope>NUCLEOTIDE SEQUENCE [LARGE SCALE GENOMIC DNA]</scope>
    <source>
        <strain evidence="3">AkT22</strain>
    </source>
</reference>
<evidence type="ECO:0000313" key="3">
    <source>
        <dbReference type="Proteomes" id="UP000501466"/>
    </source>
</evidence>
<accession>A0A6F8PN89</accession>
<dbReference type="EMBL" id="AP021888">
    <property type="protein sequence ID" value="BBP43565.1"/>
    <property type="molecule type" value="Genomic_DNA"/>
</dbReference>
<evidence type="ECO:0000256" key="1">
    <source>
        <dbReference type="SAM" id="Phobius"/>
    </source>
</evidence>
<gene>
    <name evidence="2" type="ORF">THMIRHAT_13110</name>
</gene>